<proteinExistence type="predicted"/>
<protein>
    <submittedName>
        <fullName evidence="1">Uncharacterized protein</fullName>
    </submittedName>
</protein>
<evidence type="ECO:0000313" key="2">
    <source>
        <dbReference type="Proteomes" id="UP000179769"/>
    </source>
</evidence>
<name>A0A1S1Q2D7_9ACTN</name>
<keyword evidence="2" id="KW-1185">Reference proteome</keyword>
<reference evidence="2" key="1">
    <citation type="submission" date="2016-07" db="EMBL/GenBank/DDBJ databases">
        <title>Frankia sp. NRRL B-16219 Genome sequencing.</title>
        <authorList>
            <person name="Ghodhbane-Gtari F."/>
            <person name="Swanson E."/>
            <person name="Gueddou A."/>
            <person name="Louati M."/>
            <person name="Nouioui I."/>
            <person name="Hezbri K."/>
            <person name="Abebe-Akele F."/>
            <person name="Simpson S."/>
            <person name="Morris K."/>
            <person name="Thomas K."/>
            <person name="Gtari M."/>
            <person name="Tisa L.S."/>
        </authorList>
    </citation>
    <scope>NUCLEOTIDE SEQUENCE [LARGE SCALE GENOMIC DNA]</scope>
    <source>
        <strain evidence="2">NRRL B-16219</strain>
    </source>
</reference>
<organism evidence="1 2">
    <name type="scientific">Parafrankia soli</name>
    <dbReference type="NCBI Taxonomy" id="2599596"/>
    <lineage>
        <taxon>Bacteria</taxon>
        <taxon>Bacillati</taxon>
        <taxon>Actinomycetota</taxon>
        <taxon>Actinomycetes</taxon>
        <taxon>Frankiales</taxon>
        <taxon>Frankiaceae</taxon>
        <taxon>Parafrankia</taxon>
    </lineage>
</organism>
<gene>
    <name evidence="1" type="ORF">BBK14_19725</name>
</gene>
<comment type="caution">
    <text evidence="1">The sequence shown here is derived from an EMBL/GenBank/DDBJ whole genome shotgun (WGS) entry which is preliminary data.</text>
</comment>
<sequence length="99" mass="10463">MFRGRRERAGRVVVMRLPYVTARLEVAPPPRTDGVRIGPLALPSAKRTAYYAGLGALAAIEIIEWPIAAAIAAGTYVSQHSRPVSAGRDGGTGHRSPSA</sequence>
<evidence type="ECO:0000313" key="1">
    <source>
        <dbReference type="EMBL" id="OHV27737.1"/>
    </source>
</evidence>
<dbReference type="Proteomes" id="UP000179769">
    <property type="component" value="Unassembled WGS sequence"/>
</dbReference>
<accession>A0A1S1Q2D7</accession>
<dbReference type="EMBL" id="MAXA01000218">
    <property type="protein sequence ID" value="OHV27737.1"/>
    <property type="molecule type" value="Genomic_DNA"/>
</dbReference>
<dbReference type="AlphaFoldDB" id="A0A1S1Q2D7"/>